<sequence length="232" mass="23467">MSQPSEPEPADARTTTDTTSDTTSDTTTAAGPSVDPDAGTSDASPETPDESPTSEDAAVTERFPVPPPAARRSSPMPQRSAPGPPEPRTAEQDRAAAVLDRPVDDGNLADRLRRPGLARSTRLLLLLLGAVVCLAVGALVGRATAPDTGPGSVPDLLGVVESVQPTGGGYPIVTVRAADGTLTPLRTTAGTSVAVPRPEGPAGLRVGQQVTVHAERGADGAITAVRVDVPGP</sequence>
<keyword evidence="2" id="KW-0812">Transmembrane</keyword>
<comment type="caution">
    <text evidence="3">The sequence shown here is derived from an EMBL/GenBank/DDBJ whole genome shotgun (WGS) entry which is preliminary data.</text>
</comment>
<keyword evidence="2" id="KW-0472">Membrane</keyword>
<accession>A0A2U1FLE5</accession>
<feature type="compositionally biased region" description="Basic and acidic residues" evidence="1">
    <location>
        <begin position="101"/>
        <end position="110"/>
    </location>
</feature>
<dbReference type="OrthoDB" id="152132at2070"/>
<organism evidence="3 4">
    <name type="scientific">Actinomycetospora cinnamomea</name>
    <dbReference type="NCBI Taxonomy" id="663609"/>
    <lineage>
        <taxon>Bacteria</taxon>
        <taxon>Bacillati</taxon>
        <taxon>Actinomycetota</taxon>
        <taxon>Actinomycetes</taxon>
        <taxon>Pseudonocardiales</taxon>
        <taxon>Pseudonocardiaceae</taxon>
        <taxon>Actinomycetospora</taxon>
    </lineage>
</organism>
<feature type="compositionally biased region" description="Low complexity" evidence="1">
    <location>
        <begin position="70"/>
        <end position="81"/>
    </location>
</feature>
<evidence type="ECO:0000313" key="4">
    <source>
        <dbReference type="Proteomes" id="UP000245639"/>
    </source>
</evidence>
<feature type="region of interest" description="Disordered" evidence="1">
    <location>
        <begin position="1"/>
        <end position="110"/>
    </location>
</feature>
<keyword evidence="4" id="KW-1185">Reference proteome</keyword>
<evidence type="ECO:0008006" key="5">
    <source>
        <dbReference type="Google" id="ProtNLM"/>
    </source>
</evidence>
<dbReference type="Proteomes" id="UP000245639">
    <property type="component" value="Unassembled WGS sequence"/>
</dbReference>
<dbReference type="RefSeq" id="WP_116707073.1">
    <property type="nucleotide sequence ID" value="NZ_QEKW01000002.1"/>
</dbReference>
<proteinExistence type="predicted"/>
<feature type="compositionally biased region" description="Low complexity" evidence="1">
    <location>
        <begin position="12"/>
        <end position="30"/>
    </location>
</feature>
<gene>
    <name evidence="3" type="ORF">C8D89_102146</name>
</gene>
<dbReference type="AlphaFoldDB" id="A0A2U1FLE5"/>
<evidence type="ECO:0000256" key="1">
    <source>
        <dbReference type="SAM" id="MobiDB-lite"/>
    </source>
</evidence>
<reference evidence="3 4" key="1">
    <citation type="submission" date="2018-04" db="EMBL/GenBank/DDBJ databases">
        <title>Genomic Encyclopedia of Type Strains, Phase IV (KMG-IV): sequencing the most valuable type-strain genomes for metagenomic binning, comparative biology and taxonomic classification.</title>
        <authorList>
            <person name="Goeker M."/>
        </authorList>
    </citation>
    <scope>NUCLEOTIDE SEQUENCE [LARGE SCALE GENOMIC DNA]</scope>
    <source>
        <strain evidence="3 4">DSM 45771</strain>
    </source>
</reference>
<feature type="transmembrane region" description="Helical" evidence="2">
    <location>
        <begin position="123"/>
        <end position="141"/>
    </location>
</feature>
<protein>
    <recommendedName>
        <fullName evidence="5">DUF5666 domain-containing protein</fullName>
    </recommendedName>
</protein>
<dbReference type="EMBL" id="QEKW01000002">
    <property type="protein sequence ID" value="PVZ12998.1"/>
    <property type="molecule type" value="Genomic_DNA"/>
</dbReference>
<evidence type="ECO:0000256" key="2">
    <source>
        <dbReference type="SAM" id="Phobius"/>
    </source>
</evidence>
<name>A0A2U1FLE5_9PSEU</name>
<keyword evidence="2" id="KW-1133">Transmembrane helix</keyword>
<evidence type="ECO:0000313" key="3">
    <source>
        <dbReference type="EMBL" id="PVZ12998.1"/>
    </source>
</evidence>